<dbReference type="AlphaFoldDB" id="A0A344UCY3"/>
<gene>
    <name evidence="2" type="ORF">DK843_01660</name>
</gene>
<dbReference type="KEGG" id="chrb:DK843_01660"/>
<evidence type="ECO:0008006" key="4">
    <source>
        <dbReference type="Google" id="ProtNLM"/>
    </source>
</evidence>
<accession>A0A344UCY3</accession>
<dbReference type="EMBL" id="CP029554">
    <property type="protein sequence ID" value="AXE33131.1"/>
    <property type="molecule type" value="Genomic_DNA"/>
</dbReference>
<protein>
    <recommendedName>
        <fullName evidence="4">Phage tail protein</fullName>
    </recommendedName>
</protein>
<evidence type="ECO:0000313" key="3">
    <source>
        <dbReference type="Proteomes" id="UP000252038"/>
    </source>
</evidence>
<proteinExistence type="predicted"/>
<evidence type="ECO:0000256" key="1">
    <source>
        <dbReference type="SAM" id="MobiDB-lite"/>
    </source>
</evidence>
<reference evidence="2 3" key="1">
    <citation type="submission" date="2018-05" db="EMBL/GenBank/DDBJ databases">
        <title>Genome sequencing, assembly and analysis of the novel insecticidal bacterium, Chromobacterium phragmitis.</title>
        <authorList>
            <person name="Sparks M.E."/>
            <person name="Blackburn M.B."/>
            <person name="Gundersen-Rindal D.E."/>
        </authorList>
    </citation>
    <scope>NUCLEOTIDE SEQUENCE [LARGE SCALE GENOMIC DNA]</scope>
    <source>
        <strain evidence="2">IIBBL 274-1</strain>
    </source>
</reference>
<dbReference type="Proteomes" id="UP000252038">
    <property type="component" value="Chromosome"/>
</dbReference>
<feature type="region of interest" description="Disordered" evidence="1">
    <location>
        <begin position="208"/>
        <end position="229"/>
    </location>
</feature>
<organism evidence="2 3">
    <name type="scientific">Chromobacterium phragmitis</name>
    <dbReference type="NCBI Taxonomy" id="2202141"/>
    <lineage>
        <taxon>Bacteria</taxon>
        <taxon>Pseudomonadati</taxon>
        <taxon>Pseudomonadota</taxon>
        <taxon>Betaproteobacteria</taxon>
        <taxon>Neisseriales</taxon>
        <taxon>Chromobacteriaceae</taxon>
        <taxon>Chromobacterium</taxon>
    </lineage>
</organism>
<sequence length="454" mass="46112">MQDVMQPINTPDKLFQDGNPNTGALGTIVTATWLNAVQGGVQSIQAELVSLLASLGINPDAGKNTQVLDAVRRIAWGGAARPTTLAGYGITDAQPASPDLAALAGLKGAAGLYVNTGPGAATVRSLAAGQGIAISNGDGKAGNPTVALANSGAAAGTYGMVTVDAMGRVTAGRQMSGDDVPAHDWSKIASGKPTTLAGYGITDAVPSRSPRFTDRITVPEGSRTSPGIAFDGDGNGDTGFFHPGDGSVGVTCNGVEVARFTPSGPTLTTPSIAGRAEFENGSVSEPTISFVADRGTGIYHPLSGLISIACNGVEVAKFTPTGAEFFMTPLVPTARPGTRNMQAASTDYVMTALALYALGMGQSTVDVTSNRTPDARYVNSTGRAIEICVSAISDAGSWVMVTLAVDGVTKSVQKMPGVAGYNAVASTSGIVPPGAYYSVSVTGTGRIYQWSELR</sequence>
<dbReference type="RefSeq" id="WP_114072358.1">
    <property type="nucleotide sequence ID" value="NZ_CP029554.1"/>
</dbReference>
<name>A0A344UCY3_9NEIS</name>
<evidence type="ECO:0000313" key="2">
    <source>
        <dbReference type="EMBL" id="AXE33131.1"/>
    </source>
</evidence>